<feature type="domain" description="N-acetyltransferase" evidence="3">
    <location>
        <begin position="23"/>
        <end position="160"/>
    </location>
</feature>
<dbReference type="RefSeq" id="WP_344310629.1">
    <property type="nucleotide sequence ID" value="NZ_BAAANO010000035.1"/>
</dbReference>
<dbReference type="InterPro" id="IPR016181">
    <property type="entry name" value="Acyl_CoA_acyltransferase"/>
</dbReference>
<dbReference type="PANTHER" id="PTHR43877:SF5">
    <property type="entry name" value="BLL8307 PROTEIN"/>
    <property type="match status" value="1"/>
</dbReference>
<keyword evidence="5" id="KW-1185">Reference proteome</keyword>
<sequence length="160" mass="17778">MTTTLTIVEDPLDSPVVRDFLLTHLTEMRGTTSLESSHALDLDGLRAPDITVFTAWDADERGADALLGTAALKRHDAHLTELKSMRIAPEARGRGLSHRLLDRLVAEARSTGHIVMKLETGTQDYFIPARAAYTRYGFTECEPFGQYRVDPSSVYMELAL</sequence>
<dbReference type="SUPFAM" id="SSF55729">
    <property type="entry name" value="Acyl-CoA N-acyltransferases (Nat)"/>
    <property type="match status" value="1"/>
</dbReference>
<comment type="caution">
    <text evidence="4">The sequence shown here is derived from an EMBL/GenBank/DDBJ whole genome shotgun (WGS) entry which is preliminary data.</text>
</comment>
<dbReference type="Gene3D" id="3.40.630.30">
    <property type="match status" value="1"/>
</dbReference>
<dbReference type="PANTHER" id="PTHR43877">
    <property type="entry name" value="AMINOALKYLPHOSPHONATE N-ACETYLTRANSFERASE-RELATED-RELATED"/>
    <property type="match status" value="1"/>
</dbReference>
<keyword evidence="2" id="KW-0012">Acyltransferase</keyword>
<organism evidence="4 5">
    <name type="scientific">Brevibacterium samyangense</name>
    <dbReference type="NCBI Taxonomy" id="366888"/>
    <lineage>
        <taxon>Bacteria</taxon>
        <taxon>Bacillati</taxon>
        <taxon>Actinomycetota</taxon>
        <taxon>Actinomycetes</taxon>
        <taxon>Micrococcales</taxon>
        <taxon>Brevibacteriaceae</taxon>
        <taxon>Brevibacterium</taxon>
    </lineage>
</organism>
<keyword evidence="1" id="KW-0808">Transferase</keyword>
<dbReference type="InterPro" id="IPR050832">
    <property type="entry name" value="Bact_Acetyltransf"/>
</dbReference>
<dbReference type="Proteomes" id="UP001500755">
    <property type="component" value="Unassembled WGS sequence"/>
</dbReference>
<reference evidence="5" key="1">
    <citation type="journal article" date="2019" name="Int. J. Syst. Evol. Microbiol.">
        <title>The Global Catalogue of Microorganisms (GCM) 10K type strain sequencing project: providing services to taxonomists for standard genome sequencing and annotation.</title>
        <authorList>
            <consortium name="The Broad Institute Genomics Platform"/>
            <consortium name="The Broad Institute Genome Sequencing Center for Infectious Disease"/>
            <person name="Wu L."/>
            <person name="Ma J."/>
        </authorList>
    </citation>
    <scope>NUCLEOTIDE SEQUENCE [LARGE SCALE GENOMIC DNA]</scope>
    <source>
        <strain evidence="5">JCM 14546</strain>
    </source>
</reference>
<protein>
    <submittedName>
        <fullName evidence="4">GNAT family N-acetyltransferase</fullName>
    </submittedName>
</protein>
<evidence type="ECO:0000313" key="4">
    <source>
        <dbReference type="EMBL" id="GAA2014301.1"/>
    </source>
</evidence>
<evidence type="ECO:0000256" key="1">
    <source>
        <dbReference type="ARBA" id="ARBA00022679"/>
    </source>
</evidence>
<accession>A0ABP5F1L9</accession>
<evidence type="ECO:0000259" key="3">
    <source>
        <dbReference type="PROSITE" id="PS51186"/>
    </source>
</evidence>
<dbReference type="CDD" id="cd04301">
    <property type="entry name" value="NAT_SF"/>
    <property type="match status" value="1"/>
</dbReference>
<dbReference type="Pfam" id="PF00583">
    <property type="entry name" value="Acetyltransf_1"/>
    <property type="match status" value="1"/>
</dbReference>
<dbReference type="PROSITE" id="PS51186">
    <property type="entry name" value="GNAT"/>
    <property type="match status" value="1"/>
</dbReference>
<proteinExistence type="predicted"/>
<dbReference type="EMBL" id="BAAANO010000035">
    <property type="protein sequence ID" value="GAA2014301.1"/>
    <property type="molecule type" value="Genomic_DNA"/>
</dbReference>
<name>A0ABP5F1L9_9MICO</name>
<evidence type="ECO:0000313" key="5">
    <source>
        <dbReference type="Proteomes" id="UP001500755"/>
    </source>
</evidence>
<dbReference type="InterPro" id="IPR000182">
    <property type="entry name" value="GNAT_dom"/>
</dbReference>
<gene>
    <name evidence="4" type="ORF">GCM10009755_27510</name>
</gene>
<evidence type="ECO:0000256" key="2">
    <source>
        <dbReference type="ARBA" id="ARBA00023315"/>
    </source>
</evidence>